<dbReference type="InterPro" id="IPR010664">
    <property type="entry name" value="LipoPS_assembly_LptC-rel"/>
</dbReference>
<dbReference type="Gene3D" id="2.60.450.10">
    <property type="entry name" value="Lipopolysaccharide (LPS) transport protein A like domain"/>
    <property type="match status" value="1"/>
</dbReference>
<protein>
    <recommendedName>
        <fullName evidence="6">Lipopolysaccharide export system protein LptC</fullName>
    </recommendedName>
</protein>
<dbReference type="GO" id="GO:0005886">
    <property type="term" value="C:plasma membrane"/>
    <property type="evidence" value="ECO:0007669"/>
    <property type="project" value="UniProtKB-SubCell"/>
</dbReference>
<dbReference type="GO" id="GO:0043165">
    <property type="term" value="P:Gram-negative-bacterium-type cell outer membrane assembly"/>
    <property type="evidence" value="ECO:0007669"/>
    <property type="project" value="UniProtKB-UniRule"/>
</dbReference>
<accession>A0A1Y0I6Z8</accession>
<dbReference type="HAMAP" id="MF_01915">
    <property type="entry name" value="LPS_assembly_LptC"/>
    <property type="match status" value="1"/>
</dbReference>
<proteinExistence type="inferred from homology"/>
<dbReference type="OrthoDB" id="5797118at2"/>
<dbReference type="GO" id="GO:0030288">
    <property type="term" value="C:outer membrane-bounded periplasmic space"/>
    <property type="evidence" value="ECO:0007669"/>
    <property type="project" value="TreeGrafter"/>
</dbReference>
<dbReference type="PANTHER" id="PTHR37481">
    <property type="entry name" value="LIPOPOLYSACCHARIDE EXPORT SYSTEM PROTEIN LPTC"/>
    <property type="match status" value="1"/>
</dbReference>
<keyword evidence="5 6" id="KW-0472">Membrane</keyword>
<comment type="subunit">
    <text evidence="6">Component of the lipopolysaccharide transport and assembly complex. Interacts with LptA and the LptBFG transporter complex.</text>
</comment>
<feature type="signal peptide" evidence="7">
    <location>
        <begin position="1"/>
        <end position="21"/>
    </location>
</feature>
<evidence type="ECO:0000256" key="3">
    <source>
        <dbReference type="ARBA" id="ARBA00022692"/>
    </source>
</evidence>
<dbReference type="Proteomes" id="UP000196027">
    <property type="component" value="Chromosome"/>
</dbReference>
<evidence type="ECO:0000313" key="9">
    <source>
        <dbReference type="Proteomes" id="UP000196027"/>
    </source>
</evidence>
<keyword evidence="9" id="KW-1185">Reference proteome</keyword>
<dbReference type="PANTHER" id="PTHR37481:SF1">
    <property type="entry name" value="LIPOPOLYSACCHARIDE EXPORT SYSTEM PROTEIN LPTC"/>
    <property type="match status" value="1"/>
</dbReference>
<dbReference type="NCBIfam" id="TIGR04409">
    <property type="entry name" value="LptC_YrbK"/>
    <property type="match status" value="1"/>
</dbReference>
<sequence>MTDKRSLIRTFALAITCTALVALLYTSDEPELPENYKATDENEPDAFVVNGSYLEFDETGNLALQLESHQGVHFPNADQSIVGTPSVKIYQENQVPWVVNASQGQYFQEDRKLILSGDVNITRSNSNDPPLRFSTEELTLYSDTQFITTDKPVKLEDRLGTTEATGMNAWVKERRVELLSKVRGTYAQDPTHAQEPKE</sequence>
<dbReference type="GO" id="GO:0015221">
    <property type="term" value="F:lipopolysaccharide transmembrane transporter activity"/>
    <property type="evidence" value="ECO:0007669"/>
    <property type="project" value="InterPro"/>
</dbReference>
<dbReference type="InterPro" id="IPR052363">
    <property type="entry name" value="LPS_export_LptC"/>
</dbReference>
<keyword evidence="1 6" id="KW-1003">Cell membrane</keyword>
<evidence type="ECO:0000256" key="4">
    <source>
        <dbReference type="ARBA" id="ARBA00022989"/>
    </source>
</evidence>
<organism evidence="8 9">
    <name type="scientific">Oleiphilus messinensis</name>
    <dbReference type="NCBI Taxonomy" id="141451"/>
    <lineage>
        <taxon>Bacteria</taxon>
        <taxon>Pseudomonadati</taxon>
        <taxon>Pseudomonadota</taxon>
        <taxon>Gammaproteobacteria</taxon>
        <taxon>Oceanospirillales</taxon>
        <taxon>Oleiphilaceae</taxon>
        <taxon>Oleiphilus</taxon>
    </lineage>
</organism>
<comment type="subcellular location">
    <subcellularLocation>
        <location evidence="6">Cell inner membrane</location>
        <topology evidence="6">Single-pass membrane protein</topology>
    </subcellularLocation>
</comment>
<gene>
    <name evidence="6" type="primary">lptC</name>
    <name evidence="8" type="ORF">OLMES_1895</name>
</gene>
<dbReference type="AlphaFoldDB" id="A0A1Y0I6Z8"/>
<evidence type="ECO:0000313" key="8">
    <source>
        <dbReference type="EMBL" id="ARU55969.1"/>
    </source>
</evidence>
<name>A0A1Y0I6Z8_9GAMM</name>
<comment type="function">
    <text evidence="6">Involved in the assembly of lipopolysaccharide (LPS). Required for the translocation of LPS from the inner membrane to the outer membrane. Facilitates the transfer of LPS from the inner membrane to the periplasmic protein LptA. Could be a docking site for LptA.</text>
</comment>
<evidence type="ECO:0000256" key="6">
    <source>
        <dbReference type="HAMAP-Rule" id="MF_01915"/>
    </source>
</evidence>
<evidence type="ECO:0000256" key="2">
    <source>
        <dbReference type="ARBA" id="ARBA00022519"/>
    </source>
</evidence>
<dbReference type="EMBL" id="CP021425">
    <property type="protein sequence ID" value="ARU55969.1"/>
    <property type="molecule type" value="Genomic_DNA"/>
</dbReference>
<comment type="similarity">
    <text evidence="6">Belongs to the LptC family.</text>
</comment>
<dbReference type="Pfam" id="PF06835">
    <property type="entry name" value="LptC"/>
    <property type="match status" value="1"/>
</dbReference>
<keyword evidence="2 6" id="KW-0997">Cell inner membrane</keyword>
<keyword evidence="4 6" id="KW-1133">Transmembrane helix</keyword>
<reference evidence="8 9" key="1">
    <citation type="submission" date="2017-05" db="EMBL/GenBank/DDBJ databases">
        <title>Genomic insights into alkan degradation activity of Oleiphilus messinensis.</title>
        <authorList>
            <person name="Kozyavkin S.A."/>
            <person name="Slesarev A.I."/>
            <person name="Golyshin P.N."/>
            <person name="Korzhenkov A."/>
            <person name="Golyshina O.N."/>
            <person name="Toshchakov S.V."/>
        </authorList>
    </citation>
    <scope>NUCLEOTIDE SEQUENCE [LARGE SCALE GENOMIC DNA]</scope>
    <source>
        <strain evidence="8 9">ME102</strain>
    </source>
</reference>
<keyword evidence="3 6" id="KW-0812">Transmembrane</keyword>
<evidence type="ECO:0000256" key="7">
    <source>
        <dbReference type="SAM" id="SignalP"/>
    </source>
</evidence>
<dbReference type="InterPro" id="IPR026265">
    <property type="entry name" value="LptC"/>
</dbReference>
<dbReference type="RefSeq" id="WP_087461010.1">
    <property type="nucleotide sequence ID" value="NZ_CP021425.1"/>
</dbReference>
<keyword evidence="7" id="KW-0732">Signal</keyword>
<feature type="chain" id="PRO_5012033290" description="Lipopolysaccharide export system protein LptC" evidence="7">
    <location>
        <begin position="22"/>
        <end position="198"/>
    </location>
</feature>
<evidence type="ECO:0000256" key="1">
    <source>
        <dbReference type="ARBA" id="ARBA00022475"/>
    </source>
</evidence>
<dbReference type="KEGG" id="ome:OLMES_1895"/>
<dbReference type="GO" id="GO:0017089">
    <property type="term" value="F:glycolipid transfer activity"/>
    <property type="evidence" value="ECO:0007669"/>
    <property type="project" value="TreeGrafter"/>
</dbReference>
<evidence type="ECO:0000256" key="5">
    <source>
        <dbReference type="ARBA" id="ARBA00023136"/>
    </source>
</evidence>